<gene>
    <name evidence="2" type="ORF">KC01_LOCUS1438</name>
</gene>
<protein>
    <submittedName>
        <fullName evidence="2">Uncharacterized protein</fullName>
    </submittedName>
</protein>
<keyword evidence="1" id="KW-0812">Transmembrane</keyword>
<reference evidence="2 3" key="1">
    <citation type="submission" date="2024-04" db="EMBL/GenBank/DDBJ databases">
        <authorList>
            <person name="Waldvogel A.-M."/>
            <person name="Schoenle A."/>
        </authorList>
    </citation>
    <scope>NUCLEOTIDE SEQUENCE [LARGE SCALE GENOMIC DNA]</scope>
</reference>
<name>A0AAV2IUL9_KNICA</name>
<sequence>MDWLPNPSWSANVLRASWVFLSVPAIVLTWGRIILDMRQSWAAELGLYFFHQGPGLFTGFRKYHGIPSH</sequence>
<proteinExistence type="predicted"/>
<evidence type="ECO:0000313" key="3">
    <source>
        <dbReference type="Proteomes" id="UP001497482"/>
    </source>
</evidence>
<keyword evidence="1" id="KW-1133">Transmembrane helix</keyword>
<evidence type="ECO:0000313" key="2">
    <source>
        <dbReference type="EMBL" id="CAL1568907.1"/>
    </source>
</evidence>
<accession>A0AAV2IUL9</accession>
<keyword evidence="1" id="KW-0472">Membrane</keyword>
<dbReference type="AlphaFoldDB" id="A0AAV2IUL9"/>
<feature type="transmembrane region" description="Helical" evidence="1">
    <location>
        <begin position="16"/>
        <end position="35"/>
    </location>
</feature>
<keyword evidence="3" id="KW-1185">Reference proteome</keyword>
<evidence type="ECO:0000256" key="1">
    <source>
        <dbReference type="SAM" id="Phobius"/>
    </source>
</evidence>
<dbReference type="EMBL" id="OZ035823">
    <property type="protein sequence ID" value="CAL1568907.1"/>
    <property type="molecule type" value="Genomic_DNA"/>
</dbReference>
<dbReference type="Proteomes" id="UP001497482">
    <property type="component" value="Chromosome 1"/>
</dbReference>
<organism evidence="2 3">
    <name type="scientific">Knipowitschia caucasica</name>
    <name type="common">Caucasian dwarf goby</name>
    <name type="synonym">Pomatoschistus caucasicus</name>
    <dbReference type="NCBI Taxonomy" id="637954"/>
    <lineage>
        <taxon>Eukaryota</taxon>
        <taxon>Metazoa</taxon>
        <taxon>Chordata</taxon>
        <taxon>Craniata</taxon>
        <taxon>Vertebrata</taxon>
        <taxon>Euteleostomi</taxon>
        <taxon>Actinopterygii</taxon>
        <taxon>Neopterygii</taxon>
        <taxon>Teleostei</taxon>
        <taxon>Neoteleostei</taxon>
        <taxon>Acanthomorphata</taxon>
        <taxon>Gobiaria</taxon>
        <taxon>Gobiiformes</taxon>
        <taxon>Gobioidei</taxon>
        <taxon>Gobiidae</taxon>
        <taxon>Gobiinae</taxon>
        <taxon>Knipowitschia</taxon>
    </lineage>
</organism>